<name>A0A2J7YUU0_STRMQ</name>
<proteinExistence type="predicted"/>
<gene>
    <name evidence="1" type="ORF">SMF913_27260</name>
</gene>
<comment type="caution">
    <text evidence="1">The sequence shown here is derived from an EMBL/GenBank/DDBJ whole genome shotgun (WGS) entry which is preliminary data.</text>
</comment>
<accession>A0A2J7YUU0</accession>
<protein>
    <submittedName>
        <fullName evidence="1">Uncharacterized protein</fullName>
    </submittedName>
</protein>
<reference evidence="1 2" key="1">
    <citation type="submission" date="2015-09" db="EMBL/GenBank/DDBJ databases">
        <title>Genome sequence, genome mining and natural product profiling of a biocontrol bacterium Streptomyces malaysiensis F913.</title>
        <authorList>
            <person name="Xu Y."/>
            <person name="Wei J."/>
            <person name="Xie J."/>
            <person name="Li T."/>
            <person name="Zhou Z."/>
        </authorList>
    </citation>
    <scope>NUCLEOTIDE SEQUENCE [LARGE SCALE GENOMIC DNA]</scope>
    <source>
        <strain evidence="1 2">F913</strain>
    </source>
</reference>
<evidence type="ECO:0000313" key="1">
    <source>
        <dbReference type="EMBL" id="PNG91795.1"/>
    </source>
</evidence>
<organism evidence="1 2">
    <name type="scientific">Streptomyces malaysiensis</name>
    <dbReference type="NCBI Taxonomy" id="92644"/>
    <lineage>
        <taxon>Bacteria</taxon>
        <taxon>Bacillati</taxon>
        <taxon>Actinomycetota</taxon>
        <taxon>Actinomycetes</taxon>
        <taxon>Kitasatosporales</taxon>
        <taxon>Streptomycetaceae</taxon>
        <taxon>Streptomyces</taxon>
        <taxon>Streptomyces violaceusniger group</taxon>
    </lineage>
</organism>
<keyword evidence="2" id="KW-1185">Reference proteome</keyword>
<dbReference type="AlphaFoldDB" id="A0A2J7YUU0"/>
<sequence>MAAAEQHTRAYAAAVGSRQSTEITEVAYPHQGCFGLGDLRRLGLLRHGLSFTIGRRRGSSTGG</sequence>
<evidence type="ECO:0000313" key="2">
    <source>
        <dbReference type="Proteomes" id="UP000236520"/>
    </source>
</evidence>
<dbReference type="Proteomes" id="UP000236520">
    <property type="component" value="Unassembled WGS sequence"/>
</dbReference>
<dbReference type="EMBL" id="LJIW01000002">
    <property type="protein sequence ID" value="PNG91795.1"/>
    <property type="molecule type" value="Genomic_DNA"/>
</dbReference>